<dbReference type="PANTHER" id="PTHR35011:SF2">
    <property type="entry name" value="2,3-DIKETO-L-GULONATE TRAP TRANSPORTER SMALL PERMEASE PROTEIN YIAM"/>
    <property type="match status" value="1"/>
</dbReference>
<feature type="transmembrane region" description="Helical" evidence="9">
    <location>
        <begin position="55"/>
        <end position="76"/>
    </location>
</feature>
<dbReference type="RefSeq" id="WP_167110382.1">
    <property type="nucleotide sequence ID" value="NZ_JAAQTO010000004.1"/>
</dbReference>
<feature type="region of interest" description="Disordered" evidence="10">
    <location>
        <begin position="168"/>
        <end position="206"/>
    </location>
</feature>
<dbReference type="InterPro" id="IPR007387">
    <property type="entry name" value="TRAP_DctQ"/>
</dbReference>
<dbReference type="EMBL" id="JAAQTO010000004">
    <property type="protein sequence ID" value="NIC04128.1"/>
    <property type="molecule type" value="Genomic_DNA"/>
</dbReference>
<name>A0ABX0PLZ0_9GAMM</name>
<keyword evidence="5 9" id="KW-0812">Transmembrane</keyword>
<keyword evidence="7 9" id="KW-0472">Membrane</keyword>
<evidence type="ECO:0000256" key="5">
    <source>
        <dbReference type="ARBA" id="ARBA00022692"/>
    </source>
</evidence>
<evidence type="ECO:0000256" key="3">
    <source>
        <dbReference type="ARBA" id="ARBA00022475"/>
    </source>
</evidence>
<evidence type="ECO:0000259" key="11">
    <source>
        <dbReference type="Pfam" id="PF04290"/>
    </source>
</evidence>
<evidence type="ECO:0000313" key="12">
    <source>
        <dbReference type="EMBL" id="NIC04128.1"/>
    </source>
</evidence>
<comment type="similarity">
    <text evidence="8 9">Belongs to the TRAP transporter small permease family.</text>
</comment>
<reference evidence="12 13" key="1">
    <citation type="submission" date="2020-03" db="EMBL/GenBank/DDBJ databases">
        <title>Identification of Halomonas strains.</title>
        <authorList>
            <person name="Xiao Z."/>
            <person name="Dong F."/>
            <person name="Wang Z."/>
            <person name="Zhao J.-Y."/>
        </authorList>
    </citation>
    <scope>NUCLEOTIDE SEQUENCE [LARGE SCALE GENOMIC DNA]</scope>
    <source>
        <strain evidence="12 13">DX6</strain>
    </source>
</reference>
<comment type="subunit">
    <text evidence="9">The complex comprises the extracytoplasmic solute receptor protein and the two transmembrane proteins.</text>
</comment>
<evidence type="ECO:0000256" key="8">
    <source>
        <dbReference type="ARBA" id="ARBA00038436"/>
    </source>
</evidence>
<evidence type="ECO:0000256" key="9">
    <source>
        <dbReference type="RuleBase" id="RU369079"/>
    </source>
</evidence>
<evidence type="ECO:0000256" key="4">
    <source>
        <dbReference type="ARBA" id="ARBA00022519"/>
    </source>
</evidence>
<evidence type="ECO:0000256" key="7">
    <source>
        <dbReference type="ARBA" id="ARBA00023136"/>
    </source>
</evidence>
<dbReference type="InterPro" id="IPR055348">
    <property type="entry name" value="DctQ"/>
</dbReference>
<comment type="caution">
    <text evidence="12">The sequence shown here is derived from an EMBL/GenBank/DDBJ whole genome shotgun (WGS) entry which is preliminary data.</text>
</comment>
<feature type="compositionally biased region" description="Low complexity" evidence="10">
    <location>
        <begin position="169"/>
        <end position="181"/>
    </location>
</feature>
<gene>
    <name evidence="12" type="ORF">HBJ55_01615</name>
</gene>
<proteinExistence type="inferred from homology"/>
<organism evidence="12 13">
    <name type="scientific">Billgrantia bachuensis</name>
    <dbReference type="NCBI Taxonomy" id="2717286"/>
    <lineage>
        <taxon>Bacteria</taxon>
        <taxon>Pseudomonadati</taxon>
        <taxon>Pseudomonadota</taxon>
        <taxon>Gammaproteobacteria</taxon>
        <taxon>Oceanospirillales</taxon>
        <taxon>Halomonadaceae</taxon>
        <taxon>Billgrantia</taxon>
    </lineage>
</organism>
<feature type="compositionally biased region" description="Polar residues" evidence="10">
    <location>
        <begin position="196"/>
        <end position="206"/>
    </location>
</feature>
<feature type="transmembrane region" description="Helical" evidence="9">
    <location>
        <begin position="15"/>
        <end position="35"/>
    </location>
</feature>
<evidence type="ECO:0000313" key="13">
    <source>
        <dbReference type="Proteomes" id="UP001318321"/>
    </source>
</evidence>
<keyword evidence="2 9" id="KW-0813">Transport</keyword>
<feature type="domain" description="Tripartite ATP-independent periplasmic transporters DctQ component" evidence="11">
    <location>
        <begin position="31"/>
        <end position="155"/>
    </location>
</feature>
<protein>
    <recommendedName>
        <fullName evidence="9">TRAP transporter small permease protein</fullName>
    </recommendedName>
</protein>
<comment type="subcellular location">
    <subcellularLocation>
        <location evidence="1 9">Cell inner membrane</location>
        <topology evidence="1 9">Multi-pass membrane protein</topology>
    </subcellularLocation>
</comment>
<keyword evidence="6 9" id="KW-1133">Transmembrane helix</keyword>
<evidence type="ECO:0000256" key="6">
    <source>
        <dbReference type="ARBA" id="ARBA00022989"/>
    </source>
</evidence>
<keyword evidence="13" id="KW-1185">Reference proteome</keyword>
<dbReference type="Pfam" id="PF04290">
    <property type="entry name" value="DctQ"/>
    <property type="match status" value="1"/>
</dbReference>
<dbReference type="Proteomes" id="UP001318321">
    <property type="component" value="Unassembled WGS sequence"/>
</dbReference>
<feature type="transmembrane region" description="Helical" evidence="9">
    <location>
        <begin position="131"/>
        <end position="153"/>
    </location>
</feature>
<keyword evidence="4 9" id="KW-0997">Cell inner membrane</keyword>
<comment type="function">
    <text evidence="9">Part of the tripartite ATP-independent periplasmic (TRAP) transport system.</text>
</comment>
<keyword evidence="3" id="KW-1003">Cell membrane</keyword>
<evidence type="ECO:0000256" key="10">
    <source>
        <dbReference type="SAM" id="MobiDB-lite"/>
    </source>
</evidence>
<feature type="transmembrane region" description="Helical" evidence="9">
    <location>
        <begin position="88"/>
        <end position="111"/>
    </location>
</feature>
<dbReference type="PANTHER" id="PTHR35011">
    <property type="entry name" value="2,3-DIKETO-L-GULONATE TRAP TRANSPORTER SMALL PERMEASE PROTEIN YIAM"/>
    <property type="match status" value="1"/>
</dbReference>
<evidence type="ECO:0000256" key="1">
    <source>
        <dbReference type="ARBA" id="ARBA00004429"/>
    </source>
</evidence>
<accession>A0ABX0PLZ0</accession>
<evidence type="ECO:0000256" key="2">
    <source>
        <dbReference type="ARBA" id="ARBA00022448"/>
    </source>
</evidence>
<sequence>MVELFLRFERATSRVALAAAVLMLCVSVTTGFYQVLTRFVFDAPSTWSEVVARSSMIWCVFLAAAACFRGGYMMSVEVIYKMIPARRLILLEGAIALGCLVALAVLVYFGTAMTFRVRNQMLSGLGISISWVYAAIPIGAGFSVLAVLARLVAQATGREAVGLADVEAEAPPAETLPPVTADDTPTPSAIVPNGDDTAQPTRRSGQ</sequence>